<protein>
    <submittedName>
        <fullName evidence="4">Uncharacterized protein</fullName>
    </submittedName>
</protein>
<dbReference type="OrthoDB" id="163438at2759"/>
<dbReference type="Pfam" id="PF00023">
    <property type="entry name" value="Ank"/>
    <property type="match status" value="1"/>
</dbReference>
<dbReference type="InterPro" id="IPR002110">
    <property type="entry name" value="Ankyrin_rpt"/>
</dbReference>
<dbReference type="PROSITE" id="PS50088">
    <property type="entry name" value="ANK_REPEAT"/>
    <property type="match status" value="1"/>
</dbReference>
<accession>A0A3S4ZB98</accession>
<evidence type="ECO:0000313" key="5">
    <source>
        <dbReference type="Proteomes" id="UP000784294"/>
    </source>
</evidence>
<name>A0A3S4ZB98_9PLAT</name>
<proteinExistence type="predicted"/>
<dbReference type="PANTHER" id="PTHR24201">
    <property type="entry name" value="ANK_REP_REGION DOMAIN-CONTAINING PROTEIN"/>
    <property type="match status" value="1"/>
</dbReference>
<keyword evidence="1" id="KW-0677">Repeat</keyword>
<organism evidence="4 5">
    <name type="scientific">Protopolystoma xenopodis</name>
    <dbReference type="NCBI Taxonomy" id="117903"/>
    <lineage>
        <taxon>Eukaryota</taxon>
        <taxon>Metazoa</taxon>
        <taxon>Spiralia</taxon>
        <taxon>Lophotrochozoa</taxon>
        <taxon>Platyhelminthes</taxon>
        <taxon>Monogenea</taxon>
        <taxon>Polyopisthocotylea</taxon>
        <taxon>Polystomatidea</taxon>
        <taxon>Polystomatidae</taxon>
        <taxon>Protopolystoma</taxon>
    </lineage>
</organism>
<dbReference type="Pfam" id="PF12796">
    <property type="entry name" value="Ank_2"/>
    <property type="match status" value="1"/>
</dbReference>
<keyword evidence="5" id="KW-1185">Reference proteome</keyword>
<dbReference type="PANTHER" id="PTHR24201:SF2">
    <property type="entry name" value="ANKYRIN REPEAT DOMAIN-CONTAINING PROTEIN 42"/>
    <property type="match status" value="1"/>
</dbReference>
<dbReference type="EMBL" id="CAAALY010001139">
    <property type="protein sequence ID" value="VEL07157.1"/>
    <property type="molecule type" value="Genomic_DNA"/>
</dbReference>
<dbReference type="InterPro" id="IPR036770">
    <property type="entry name" value="Ankyrin_rpt-contain_sf"/>
</dbReference>
<dbReference type="AlphaFoldDB" id="A0A3S4ZB98"/>
<evidence type="ECO:0000256" key="1">
    <source>
        <dbReference type="ARBA" id="ARBA00022737"/>
    </source>
</evidence>
<evidence type="ECO:0000313" key="4">
    <source>
        <dbReference type="EMBL" id="VEL07157.1"/>
    </source>
</evidence>
<evidence type="ECO:0000256" key="3">
    <source>
        <dbReference type="PROSITE-ProRule" id="PRU00023"/>
    </source>
</evidence>
<gene>
    <name evidence="4" type="ORF">PXEA_LOCUS597</name>
</gene>
<dbReference type="InterPro" id="IPR050776">
    <property type="entry name" value="Ank_Repeat/CDKN_Inhibitor"/>
</dbReference>
<comment type="caution">
    <text evidence="4">The sequence shown here is derived from an EMBL/GenBank/DDBJ whole genome shotgun (WGS) entry which is preliminary data.</text>
</comment>
<feature type="repeat" description="ANK" evidence="3">
    <location>
        <begin position="123"/>
        <end position="155"/>
    </location>
</feature>
<sequence>MCSHLAAREGHLPVIQFLLSNAATSALVLEAINDRGETPKMVAQQFLKQSVVHYIEKAEWARENGGFFDGTHDSESHLNAVGFPAHDAAFKGDLNQLRVLIENGVVKVNERDEYGSTPLHKVRQITSLNLAAGQGHIDCIQWLLQFGANSNILSDAGESPKDVAHRFGQLAALHLLSPDVDERESHLDAVGESPVLDLATELCSEYEDIDVTLLKGVLPFGDTEGQPIRLTDKQKMEARGKLSLLTNSLLPHSKYKISTGFNIG</sequence>
<dbReference type="SUPFAM" id="SSF48403">
    <property type="entry name" value="Ankyrin repeat"/>
    <property type="match status" value="1"/>
</dbReference>
<dbReference type="Gene3D" id="1.25.40.20">
    <property type="entry name" value="Ankyrin repeat-containing domain"/>
    <property type="match status" value="2"/>
</dbReference>
<reference evidence="4" key="1">
    <citation type="submission" date="2018-11" db="EMBL/GenBank/DDBJ databases">
        <authorList>
            <consortium name="Pathogen Informatics"/>
        </authorList>
    </citation>
    <scope>NUCLEOTIDE SEQUENCE</scope>
</reference>
<dbReference type="GO" id="GO:0005634">
    <property type="term" value="C:nucleus"/>
    <property type="evidence" value="ECO:0007669"/>
    <property type="project" value="TreeGrafter"/>
</dbReference>
<evidence type="ECO:0000256" key="2">
    <source>
        <dbReference type="ARBA" id="ARBA00023043"/>
    </source>
</evidence>
<dbReference type="PROSITE" id="PS50297">
    <property type="entry name" value="ANK_REP_REGION"/>
    <property type="match status" value="1"/>
</dbReference>
<dbReference type="Proteomes" id="UP000784294">
    <property type="component" value="Unassembled WGS sequence"/>
</dbReference>
<keyword evidence="2 3" id="KW-0040">ANK repeat</keyword>